<dbReference type="InterPro" id="IPR023631">
    <property type="entry name" value="Amidase_dom"/>
</dbReference>
<dbReference type="AlphaFoldDB" id="L9WFU6"/>
<dbReference type="Proteomes" id="UP000011661">
    <property type="component" value="Unassembled WGS sequence"/>
</dbReference>
<dbReference type="STRING" id="1230460.C495_02095"/>
<organism evidence="2 3">
    <name type="scientific">Natronorubrum sulfidifaciens JCM 14089</name>
    <dbReference type="NCBI Taxonomy" id="1230460"/>
    <lineage>
        <taxon>Archaea</taxon>
        <taxon>Methanobacteriati</taxon>
        <taxon>Methanobacteriota</taxon>
        <taxon>Stenosarchaea group</taxon>
        <taxon>Halobacteria</taxon>
        <taxon>Halobacteriales</taxon>
        <taxon>Natrialbaceae</taxon>
        <taxon>Natronorubrum</taxon>
    </lineage>
</organism>
<dbReference type="PROSITE" id="PS00571">
    <property type="entry name" value="AMIDASES"/>
    <property type="match status" value="1"/>
</dbReference>
<dbReference type="eggNOG" id="arCOG01717">
    <property type="taxonomic scope" value="Archaea"/>
</dbReference>
<evidence type="ECO:0000313" key="2">
    <source>
        <dbReference type="EMBL" id="ELY48227.1"/>
    </source>
</evidence>
<accession>L9WFU6</accession>
<protein>
    <submittedName>
        <fullName evidence="2">Amidase</fullName>
    </submittedName>
</protein>
<dbReference type="PATRIC" id="fig|1230460.4.peg.420"/>
<gene>
    <name evidence="2" type="ORF">C495_02095</name>
</gene>
<dbReference type="InterPro" id="IPR020556">
    <property type="entry name" value="Amidase_CS"/>
</dbReference>
<evidence type="ECO:0000313" key="3">
    <source>
        <dbReference type="Proteomes" id="UP000011661"/>
    </source>
</evidence>
<dbReference type="PANTHER" id="PTHR42678">
    <property type="entry name" value="AMIDASE"/>
    <property type="match status" value="1"/>
</dbReference>
<evidence type="ECO:0000259" key="1">
    <source>
        <dbReference type="Pfam" id="PF01425"/>
    </source>
</evidence>
<sequence>MGMTSTEFALEEATIGQIHRAFEAETLTSESLVDRYLERIDAYDHNGPELNSIITVNDEATKRAAELDQSFADSGTFVGPLHGVPVLVKDHLETTDMETTYGSEAFDGYIPETESEVTRRLRDAGAIVLAKTNLPDWATSWFGFSSVAGRTKNPYELSRDPGGSSSGTGAAVAANLGTVGIGTDCGGSIRVPASFSNLVGFRVTPGLISRTGVSPLVSQQDTAGPMTRSIRDTAKLLDVLVGYDARDDLTGKTELIDGRGSYTNHLLADGLHGTRIGVLRAGFGDDGNPDAAPVNQVTERALTTMENLGATLVDPVEIPDLESSLEETMLYILQSKRDLNAFLEDRETPVDSVAELYENGQYHDILDLFIGFAEDGPEDLTDNLAYWKCRNAQYEFQQNILDVFASHDLDAIVYPDVQVVPPTEDEIRDGEYETMTFATNTIIASQSLCSAVSIPAGFTDDGLPVGLEFLGRPFDEPTLLELGYAFEQATDHRQPPATTPPLAD</sequence>
<proteinExistence type="predicted"/>
<dbReference type="EMBL" id="AOHX01000025">
    <property type="protein sequence ID" value="ELY48227.1"/>
    <property type="molecule type" value="Genomic_DNA"/>
</dbReference>
<feature type="domain" description="Amidase" evidence="1">
    <location>
        <begin position="32"/>
        <end position="480"/>
    </location>
</feature>
<dbReference type="PANTHER" id="PTHR42678:SF34">
    <property type="entry name" value="OS04G0183300 PROTEIN"/>
    <property type="match status" value="1"/>
</dbReference>
<name>L9WFU6_9EURY</name>
<dbReference type="InterPro" id="IPR036928">
    <property type="entry name" value="AS_sf"/>
</dbReference>
<dbReference type="Gene3D" id="3.90.1300.10">
    <property type="entry name" value="Amidase signature (AS) domain"/>
    <property type="match status" value="1"/>
</dbReference>
<dbReference type="Pfam" id="PF01425">
    <property type="entry name" value="Amidase"/>
    <property type="match status" value="1"/>
</dbReference>
<reference evidence="2 3" key="1">
    <citation type="journal article" date="2014" name="PLoS Genet.">
        <title>Phylogenetically driven sequencing of extremely halophilic archaea reveals strategies for static and dynamic osmo-response.</title>
        <authorList>
            <person name="Becker E.A."/>
            <person name="Seitzer P.M."/>
            <person name="Tritt A."/>
            <person name="Larsen D."/>
            <person name="Krusor M."/>
            <person name="Yao A.I."/>
            <person name="Wu D."/>
            <person name="Madern D."/>
            <person name="Eisen J.A."/>
            <person name="Darling A.E."/>
            <person name="Facciotti M.T."/>
        </authorList>
    </citation>
    <scope>NUCLEOTIDE SEQUENCE [LARGE SCALE GENOMIC DNA]</scope>
    <source>
        <strain evidence="2 3">JCM 14089</strain>
    </source>
</reference>
<comment type="caution">
    <text evidence="2">The sequence shown here is derived from an EMBL/GenBank/DDBJ whole genome shotgun (WGS) entry which is preliminary data.</text>
</comment>
<keyword evidence="3" id="KW-1185">Reference proteome</keyword>
<dbReference type="SUPFAM" id="SSF75304">
    <property type="entry name" value="Amidase signature (AS) enzymes"/>
    <property type="match status" value="1"/>
</dbReference>